<gene>
    <name evidence="2" type="ORF">SAMN04487909_111131</name>
</gene>
<dbReference type="CDD" id="cd05466">
    <property type="entry name" value="PBP2_LTTR_substrate"/>
    <property type="match status" value="1"/>
</dbReference>
<dbReference type="Pfam" id="PF03466">
    <property type="entry name" value="LysR_substrate"/>
    <property type="match status" value="1"/>
</dbReference>
<proteinExistence type="predicted"/>
<dbReference type="InterPro" id="IPR005119">
    <property type="entry name" value="LysR_subst-bd"/>
</dbReference>
<dbReference type="Proteomes" id="UP000182836">
    <property type="component" value="Unassembled WGS sequence"/>
</dbReference>
<reference evidence="2 3" key="1">
    <citation type="submission" date="2016-10" db="EMBL/GenBank/DDBJ databases">
        <authorList>
            <person name="de Groot N.N."/>
        </authorList>
    </citation>
    <scope>NUCLEOTIDE SEQUENCE [LARGE SCALE GENOMIC DNA]</scope>
    <source>
        <strain evidence="2 3">DSM 2895</strain>
    </source>
</reference>
<dbReference type="RefSeq" id="WP_052812130.1">
    <property type="nucleotide sequence ID" value="NZ_BJOA01000275.1"/>
</dbReference>
<dbReference type="GeneID" id="42305282"/>
<protein>
    <submittedName>
        <fullName evidence="2">LysR substrate binding domain-containing protein</fullName>
    </submittedName>
</protein>
<dbReference type="AlphaFoldDB" id="A0A1G8QTR5"/>
<dbReference type="GO" id="GO:0006355">
    <property type="term" value="P:regulation of DNA-templated transcription"/>
    <property type="evidence" value="ECO:0007669"/>
    <property type="project" value="TreeGrafter"/>
</dbReference>
<accession>A0A1G8QTR5</accession>
<dbReference type="InterPro" id="IPR050950">
    <property type="entry name" value="HTH-type_LysR_regulators"/>
</dbReference>
<dbReference type="GO" id="GO:0005829">
    <property type="term" value="C:cytosol"/>
    <property type="evidence" value="ECO:0007669"/>
    <property type="project" value="TreeGrafter"/>
</dbReference>
<evidence type="ECO:0000313" key="2">
    <source>
        <dbReference type="EMBL" id="SDJ08013.1"/>
    </source>
</evidence>
<name>A0A1G8QTR5_ANEMI</name>
<dbReference type="EMBL" id="FNED01000011">
    <property type="protein sequence ID" value="SDJ08013.1"/>
    <property type="molecule type" value="Genomic_DNA"/>
</dbReference>
<dbReference type="OrthoDB" id="63123at2"/>
<dbReference type="Gene3D" id="3.40.190.290">
    <property type="match status" value="1"/>
</dbReference>
<sequence length="128" mass="14730">MLCILPDTHPLHQQDKIYFEQIKNEMFIMPKSNIDKDVRKILKNNNVTPEIQYEVEEDQAIIAMVQNNLGISILPEMILYRIPNNVCVINLEGDNYRSIGIAATSLKNISPAAGKFIEYVKLWLNVQE</sequence>
<dbReference type="PANTHER" id="PTHR30419">
    <property type="entry name" value="HTH-TYPE TRANSCRIPTIONAL REGULATOR YBHD"/>
    <property type="match status" value="1"/>
</dbReference>
<feature type="domain" description="LysR substrate-binding" evidence="1">
    <location>
        <begin position="1"/>
        <end position="121"/>
    </location>
</feature>
<evidence type="ECO:0000313" key="3">
    <source>
        <dbReference type="Proteomes" id="UP000182836"/>
    </source>
</evidence>
<evidence type="ECO:0000259" key="1">
    <source>
        <dbReference type="Pfam" id="PF03466"/>
    </source>
</evidence>
<organism evidence="2 3">
    <name type="scientific">Aneurinibacillus migulanus</name>
    <name type="common">Bacillus migulanus</name>
    <dbReference type="NCBI Taxonomy" id="47500"/>
    <lineage>
        <taxon>Bacteria</taxon>
        <taxon>Bacillati</taxon>
        <taxon>Bacillota</taxon>
        <taxon>Bacilli</taxon>
        <taxon>Bacillales</taxon>
        <taxon>Paenibacillaceae</taxon>
        <taxon>Aneurinibacillus group</taxon>
        <taxon>Aneurinibacillus</taxon>
    </lineage>
</organism>
<dbReference type="PANTHER" id="PTHR30419:SF28">
    <property type="entry name" value="HTH-TYPE TRANSCRIPTIONAL REGULATOR BSDA"/>
    <property type="match status" value="1"/>
</dbReference>
<dbReference type="SUPFAM" id="SSF53850">
    <property type="entry name" value="Periplasmic binding protein-like II"/>
    <property type="match status" value="1"/>
</dbReference>